<reference evidence="2" key="1">
    <citation type="submission" date="2022-08" db="EMBL/GenBank/DDBJ databases">
        <authorList>
            <consortium name="DOE Joint Genome Institute"/>
            <person name="Min B."/>
            <person name="Riley R."/>
            <person name="Sierra-Patev S."/>
            <person name="Naranjo-Ortiz M."/>
            <person name="Looney B."/>
            <person name="Konkel Z."/>
            <person name="Slot J.C."/>
            <person name="Sakamoto Y."/>
            <person name="Steenwyk J.L."/>
            <person name="Rokas A."/>
            <person name="Carro J."/>
            <person name="Camarero S."/>
            <person name="Ferreira P."/>
            <person name="Molpeceres G."/>
            <person name="Ruiz-Duenas F.J."/>
            <person name="Serrano A."/>
            <person name="Henrissat B."/>
            <person name="Drula E."/>
            <person name="Hughes K.W."/>
            <person name="Mata J.L."/>
            <person name="Ishikawa N.K."/>
            <person name="Vargas-Isla R."/>
            <person name="Ushijima S."/>
            <person name="Smith C.A."/>
            <person name="Ahrendt S."/>
            <person name="Andreopoulos W."/>
            <person name="He G."/>
            <person name="Labutti K."/>
            <person name="Lipzen A."/>
            <person name="Ng V."/>
            <person name="Sandor L."/>
            <person name="Barry K."/>
            <person name="Martinez A.T."/>
            <person name="Xiao Y."/>
            <person name="Gibbons J.G."/>
            <person name="Terashima K."/>
            <person name="Hibbett D.S."/>
            <person name="Grigoriev I.V."/>
        </authorList>
    </citation>
    <scope>NUCLEOTIDE SEQUENCE</scope>
    <source>
        <strain evidence="2">TFB9207</strain>
    </source>
</reference>
<dbReference type="Proteomes" id="UP001163846">
    <property type="component" value="Unassembled WGS sequence"/>
</dbReference>
<proteinExistence type="predicted"/>
<accession>A0AA38U9W9</accession>
<sequence>MSVDDVDGFSSPYRPSASDAGTSPYKSTRRVRRSTNPSIPIKRAKIDGSEAVENQAEDVLMLQSSSQTGSKKLHRFYDLGLDDSQLESYPYYQNLKACNDLSNDDSDFEVVESQRGRNGYGYDLKSNLDSDPDLRDDSDYRQSTQYAQIKSEPEEIDNNIQVALDRVLAENRMLSAQNTELRAQNRILLDILQRTGDIFSDITHTSKRLDAPAKFRDTLNAYFLENGVEESQAN</sequence>
<protein>
    <submittedName>
        <fullName evidence="2">Uncharacterized protein</fullName>
    </submittedName>
</protein>
<feature type="region of interest" description="Disordered" evidence="1">
    <location>
        <begin position="119"/>
        <end position="138"/>
    </location>
</feature>
<organism evidence="2 3">
    <name type="scientific">Lentinula raphanica</name>
    <dbReference type="NCBI Taxonomy" id="153919"/>
    <lineage>
        <taxon>Eukaryota</taxon>
        <taxon>Fungi</taxon>
        <taxon>Dikarya</taxon>
        <taxon>Basidiomycota</taxon>
        <taxon>Agaricomycotina</taxon>
        <taxon>Agaricomycetes</taxon>
        <taxon>Agaricomycetidae</taxon>
        <taxon>Agaricales</taxon>
        <taxon>Marasmiineae</taxon>
        <taxon>Omphalotaceae</taxon>
        <taxon>Lentinula</taxon>
    </lineage>
</organism>
<keyword evidence="3" id="KW-1185">Reference proteome</keyword>
<dbReference type="EMBL" id="MU806527">
    <property type="protein sequence ID" value="KAJ3834480.1"/>
    <property type="molecule type" value="Genomic_DNA"/>
</dbReference>
<feature type="compositionally biased region" description="Basic and acidic residues" evidence="1">
    <location>
        <begin position="126"/>
        <end position="138"/>
    </location>
</feature>
<gene>
    <name evidence="2" type="ORF">F5878DRAFT_645100</name>
</gene>
<evidence type="ECO:0000313" key="3">
    <source>
        <dbReference type="Proteomes" id="UP001163846"/>
    </source>
</evidence>
<evidence type="ECO:0000256" key="1">
    <source>
        <dbReference type="SAM" id="MobiDB-lite"/>
    </source>
</evidence>
<evidence type="ECO:0000313" key="2">
    <source>
        <dbReference type="EMBL" id="KAJ3834480.1"/>
    </source>
</evidence>
<comment type="caution">
    <text evidence="2">The sequence shown here is derived from an EMBL/GenBank/DDBJ whole genome shotgun (WGS) entry which is preliminary data.</text>
</comment>
<feature type="region of interest" description="Disordered" evidence="1">
    <location>
        <begin position="1"/>
        <end position="40"/>
    </location>
</feature>
<name>A0AA38U9W9_9AGAR</name>
<dbReference type="AlphaFoldDB" id="A0AA38U9W9"/>